<feature type="binding site" evidence="8">
    <location>
        <position position="55"/>
    </location>
    <ligand>
        <name>ATP</name>
        <dbReference type="ChEBI" id="CHEBI:30616"/>
    </ligand>
</feature>
<feature type="domain" description="Protein kinase" evidence="11">
    <location>
        <begin position="26"/>
        <end position="308"/>
    </location>
</feature>
<dbReference type="FunFam" id="1.10.510.10:FF:000104">
    <property type="entry name" value="serine/threonine-protein kinase MAK isoform X1"/>
    <property type="match status" value="1"/>
</dbReference>
<dbReference type="InterPro" id="IPR011009">
    <property type="entry name" value="Kinase-like_dom_sf"/>
</dbReference>
<protein>
    <recommendedName>
        <fullName evidence="11">Protein kinase domain-containing protein</fullName>
    </recommendedName>
</protein>
<evidence type="ECO:0000256" key="1">
    <source>
        <dbReference type="ARBA" id="ARBA00006485"/>
    </source>
</evidence>
<dbReference type="SMART" id="SM00220">
    <property type="entry name" value="S_TKc"/>
    <property type="match status" value="1"/>
</dbReference>
<evidence type="ECO:0000313" key="12">
    <source>
        <dbReference type="EMBL" id="CAD9020494.1"/>
    </source>
</evidence>
<dbReference type="InterPro" id="IPR050117">
    <property type="entry name" value="MAPK"/>
</dbReference>
<dbReference type="PANTHER" id="PTHR24055">
    <property type="entry name" value="MITOGEN-ACTIVATED PROTEIN KINASE"/>
    <property type="match status" value="1"/>
</dbReference>
<reference evidence="12" key="1">
    <citation type="submission" date="2021-01" db="EMBL/GenBank/DDBJ databases">
        <authorList>
            <person name="Corre E."/>
            <person name="Pelletier E."/>
            <person name="Niang G."/>
            <person name="Scheremetjew M."/>
            <person name="Finn R."/>
            <person name="Kale V."/>
            <person name="Holt S."/>
            <person name="Cochrane G."/>
            <person name="Meng A."/>
            <person name="Brown T."/>
            <person name="Cohen L."/>
        </authorList>
    </citation>
    <scope>NUCLEOTIDE SEQUENCE</scope>
    <source>
        <strain evidence="12">NIES-381</strain>
    </source>
</reference>
<dbReference type="FunFam" id="3.30.200.20:FF:000335">
    <property type="entry name" value="Serine/threonine-protein kinase MHK"/>
    <property type="match status" value="1"/>
</dbReference>
<feature type="region of interest" description="Disordered" evidence="10">
    <location>
        <begin position="316"/>
        <end position="343"/>
    </location>
</feature>
<dbReference type="SUPFAM" id="SSF56112">
    <property type="entry name" value="Protein kinase-like (PK-like)"/>
    <property type="match status" value="1"/>
</dbReference>
<evidence type="ECO:0000256" key="6">
    <source>
        <dbReference type="ARBA" id="ARBA00022777"/>
    </source>
</evidence>
<accession>A0A7S1IRK4</accession>
<keyword evidence="5 8" id="KW-0547">Nucleotide-binding</keyword>
<evidence type="ECO:0000256" key="4">
    <source>
        <dbReference type="ARBA" id="ARBA00022679"/>
    </source>
</evidence>
<dbReference type="InterPro" id="IPR017441">
    <property type="entry name" value="Protein_kinase_ATP_BS"/>
</dbReference>
<dbReference type="Gene3D" id="3.30.200.20">
    <property type="entry name" value="Phosphorylase Kinase, domain 1"/>
    <property type="match status" value="1"/>
</dbReference>
<evidence type="ECO:0000256" key="7">
    <source>
        <dbReference type="ARBA" id="ARBA00022840"/>
    </source>
</evidence>
<keyword evidence="3" id="KW-0597">Phosphoprotein</keyword>
<dbReference type="PROSITE" id="PS00108">
    <property type="entry name" value="PROTEIN_KINASE_ST"/>
    <property type="match status" value="1"/>
</dbReference>
<sequence>MADARPPSGVRPQSAAAPNPVLLNQYRVTKTVGDGTYGVVMRAQNTQTQDVVAIKRMKRKFYSWQECMELREIKSLRKLSHPNIVKLREVIRENDELFFIFEYCETTVYQQMKDMSNVGKQFAEDKIRSIMYQVLAGLSHMHKHGFFHRDLKPENLLVAGDVVKVADFGLAREIRSRPPYTEYVSTRWYRAPEILLHSFNYNSPIDLWASGVIMAELYMLRPLFPGTSESDQIFKICSVMGTPTPHTWNDSQKLAANMNFKFPQFSPTPLQSLITNASAEGLQLMMDFMKYEPVQRPRADEAMSYPFFQTDACLPPPVEETRYSRAPQPERPPVQPKKVDLDSTDELIAEAQSMLASIDA</sequence>
<evidence type="ECO:0000256" key="8">
    <source>
        <dbReference type="PROSITE-ProRule" id="PRU10141"/>
    </source>
</evidence>
<dbReference type="AlphaFoldDB" id="A0A7S1IRK4"/>
<dbReference type="EMBL" id="HBGA01084843">
    <property type="protein sequence ID" value="CAD9020494.1"/>
    <property type="molecule type" value="Transcribed_RNA"/>
</dbReference>
<gene>
    <name evidence="12" type="ORF">EGYM00392_LOCUS31608</name>
</gene>
<keyword evidence="4" id="KW-0808">Transferase</keyword>
<dbReference type="CDD" id="cd07830">
    <property type="entry name" value="STKc_MAK_like"/>
    <property type="match status" value="1"/>
</dbReference>
<proteinExistence type="inferred from homology"/>
<dbReference type="PROSITE" id="PS50011">
    <property type="entry name" value="PROTEIN_KINASE_DOM"/>
    <property type="match status" value="1"/>
</dbReference>
<keyword evidence="6" id="KW-0418">Kinase</keyword>
<name>A0A7S1IRK4_9EUGL</name>
<keyword evidence="2 9" id="KW-0723">Serine/threonine-protein kinase</keyword>
<comment type="similarity">
    <text evidence="1">Belongs to the protein kinase superfamily. CMGC Ser/Thr protein kinase family. CDC2/CDKX subfamily.</text>
</comment>
<dbReference type="GO" id="GO:0004674">
    <property type="term" value="F:protein serine/threonine kinase activity"/>
    <property type="evidence" value="ECO:0007669"/>
    <property type="project" value="UniProtKB-KW"/>
</dbReference>
<evidence type="ECO:0000256" key="10">
    <source>
        <dbReference type="SAM" id="MobiDB-lite"/>
    </source>
</evidence>
<evidence type="ECO:0000256" key="2">
    <source>
        <dbReference type="ARBA" id="ARBA00022527"/>
    </source>
</evidence>
<dbReference type="Gene3D" id="1.10.510.10">
    <property type="entry name" value="Transferase(Phosphotransferase) domain 1"/>
    <property type="match status" value="1"/>
</dbReference>
<evidence type="ECO:0000256" key="5">
    <source>
        <dbReference type="ARBA" id="ARBA00022741"/>
    </source>
</evidence>
<evidence type="ECO:0000256" key="3">
    <source>
        <dbReference type="ARBA" id="ARBA00022553"/>
    </source>
</evidence>
<dbReference type="Pfam" id="PF00069">
    <property type="entry name" value="Pkinase"/>
    <property type="match status" value="1"/>
</dbReference>
<dbReference type="InterPro" id="IPR008271">
    <property type="entry name" value="Ser/Thr_kinase_AS"/>
</dbReference>
<evidence type="ECO:0000259" key="11">
    <source>
        <dbReference type="PROSITE" id="PS50011"/>
    </source>
</evidence>
<organism evidence="12">
    <name type="scientific">Eutreptiella gymnastica</name>
    <dbReference type="NCBI Taxonomy" id="73025"/>
    <lineage>
        <taxon>Eukaryota</taxon>
        <taxon>Discoba</taxon>
        <taxon>Euglenozoa</taxon>
        <taxon>Euglenida</taxon>
        <taxon>Spirocuta</taxon>
        <taxon>Euglenophyceae</taxon>
        <taxon>Eutreptiales</taxon>
        <taxon>Eutreptiaceae</taxon>
        <taxon>Eutreptiella</taxon>
    </lineage>
</organism>
<keyword evidence="7 8" id="KW-0067">ATP-binding</keyword>
<evidence type="ECO:0000256" key="9">
    <source>
        <dbReference type="RuleBase" id="RU000304"/>
    </source>
</evidence>
<dbReference type="GO" id="GO:0005524">
    <property type="term" value="F:ATP binding"/>
    <property type="evidence" value="ECO:0007669"/>
    <property type="project" value="UniProtKB-UniRule"/>
</dbReference>
<dbReference type="InterPro" id="IPR000719">
    <property type="entry name" value="Prot_kinase_dom"/>
</dbReference>
<dbReference type="PROSITE" id="PS00107">
    <property type="entry name" value="PROTEIN_KINASE_ATP"/>
    <property type="match status" value="1"/>
</dbReference>